<dbReference type="Pfam" id="PF07041">
    <property type="entry name" value="DUF1327"/>
    <property type="match status" value="1"/>
</dbReference>
<name>A0A377PKK4_HAFAL</name>
<reference evidence="1 2" key="1">
    <citation type="submission" date="2018-06" db="EMBL/GenBank/DDBJ databases">
        <authorList>
            <consortium name="Pathogen Informatics"/>
            <person name="Doyle S."/>
        </authorList>
    </citation>
    <scope>NUCLEOTIDE SEQUENCE [LARGE SCALE GENOMIC DNA]</scope>
    <source>
        <strain evidence="1 2">NCTC8105</strain>
    </source>
</reference>
<sequence>MSQNYELRVSCLTANGDGINATVSVNARGLPSLDVFRVEVLIPRYEDGTIEYYEKEAMRKAADIISSVNCDINKAA</sequence>
<dbReference type="EMBL" id="UGHP01000001">
    <property type="protein sequence ID" value="STQ81158.1"/>
    <property type="molecule type" value="Genomic_DNA"/>
</dbReference>
<accession>A0A377PKK4</accession>
<dbReference type="Proteomes" id="UP000254821">
    <property type="component" value="Unassembled WGS sequence"/>
</dbReference>
<evidence type="ECO:0000313" key="1">
    <source>
        <dbReference type="EMBL" id="STQ81158.1"/>
    </source>
</evidence>
<dbReference type="InterPro" id="IPR009759">
    <property type="entry name" value="Phage_ES18_Gp24"/>
</dbReference>
<gene>
    <name evidence="1" type="ORF">NCTC8105_03335</name>
</gene>
<dbReference type="AlphaFoldDB" id="A0A377PKK4"/>
<organism evidence="1 2">
    <name type="scientific">Hafnia alvei</name>
    <dbReference type="NCBI Taxonomy" id="569"/>
    <lineage>
        <taxon>Bacteria</taxon>
        <taxon>Pseudomonadati</taxon>
        <taxon>Pseudomonadota</taxon>
        <taxon>Gammaproteobacteria</taxon>
        <taxon>Enterobacterales</taxon>
        <taxon>Hafniaceae</taxon>
        <taxon>Hafnia</taxon>
    </lineage>
</organism>
<evidence type="ECO:0000313" key="2">
    <source>
        <dbReference type="Proteomes" id="UP000254821"/>
    </source>
</evidence>
<protein>
    <submittedName>
        <fullName evidence="1">Protein of uncharacterized function (DUF1327)</fullName>
    </submittedName>
</protein>
<proteinExistence type="predicted"/>
<dbReference type="RefSeq" id="WP_043494351.1">
    <property type="nucleotide sequence ID" value="NZ_CALJTU010000071.1"/>
</dbReference>